<proteinExistence type="inferred from homology"/>
<dbReference type="SUPFAM" id="SSF82866">
    <property type="entry name" value="Multidrug efflux transporter AcrB transmembrane domain"/>
    <property type="match status" value="1"/>
</dbReference>
<name>A0A0H1QXM4_9EURY</name>
<evidence type="ECO:0000256" key="6">
    <source>
        <dbReference type="ARBA" id="ARBA00022989"/>
    </source>
</evidence>
<dbReference type="Pfam" id="PF02355">
    <property type="entry name" value="SecD_SecF_C"/>
    <property type="match status" value="1"/>
</dbReference>
<evidence type="ECO:0000256" key="3">
    <source>
        <dbReference type="ARBA" id="ARBA00022475"/>
    </source>
</evidence>
<comment type="subcellular location">
    <subcellularLocation>
        <location evidence="1 9">Cell membrane</location>
        <topology evidence="1 9">Multi-pass membrane protein</topology>
    </subcellularLocation>
</comment>
<dbReference type="HAMAP" id="MF_01464_A">
    <property type="entry name" value="SecF_A"/>
    <property type="match status" value="1"/>
</dbReference>
<keyword evidence="6 9" id="KW-1133">Transmembrane helix</keyword>
<accession>A0A0H1QXM4</accession>
<dbReference type="InterPro" id="IPR022813">
    <property type="entry name" value="SecD/SecF_arch_bac"/>
</dbReference>
<comment type="subunit">
    <text evidence="9">Part of the protein translocation apparatus. Forms a complex with SecD.</text>
</comment>
<evidence type="ECO:0000256" key="9">
    <source>
        <dbReference type="HAMAP-Rule" id="MF_01464"/>
    </source>
</evidence>
<evidence type="ECO:0000259" key="10">
    <source>
        <dbReference type="Pfam" id="PF02355"/>
    </source>
</evidence>
<reference evidence="11 12" key="1">
    <citation type="journal article" date="2015" name="Int. J. Syst. Evol. Microbiol.">
        <title>Methanoculleus sediminis sp. nov., a methanogen from sediments near a submarine mud volcano.</title>
        <authorList>
            <person name="Chen S.C."/>
            <person name="Chen M.F."/>
            <person name="Lai M.C."/>
            <person name="Weng C.Y."/>
            <person name="Wu S.Y."/>
            <person name="Lin S."/>
            <person name="Yang T.F."/>
            <person name="Chen P.C."/>
        </authorList>
    </citation>
    <scope>NUCLEOTIDE SEQUENCE [LARGE SCALE GENOMIC DNA]</scope>
    <source>
        <strain evidence="11 12">S3Fa</strain>
    </source>
</reference>
<dbReference type="InterPro" id="IPR024921">
    <property type="entry name" value="SecF_arc"/>
</dbReference>
<keyword evidence="2 9" id="KW-0813">Transport</keyword>
<dbReference type="Proteomes" id="UP000035301">
    <property type="component" value="Unassembled WGS sequence"/>
</dbReference>
<dbReference type="OrthoDB" id="85411at2157"/>
<dbReference type="PATRIC" id="fig|1550566.3.peg.1886"/>
<comment type="similarity">
    <text evidence="9">Belongs to the SecD/SecF family. SecF subfamily.</text>
</comment>
<feature type="transmembrane region" description="Helical" evidence="9">
    <location>
        <begin position="217"/>
        <end position="239"/>
    </location>
</feature>
<dbReference type="Gene3D" id="1.20.1640.10">
    <property type="entry name" value="Multidrug efflux transporter AcrB transmembrane domain"/>
    <property type="match status" value="1"/>
</dbReference>
<feature type="transmembrane region" description="Helical" evidence="9">
    <location>
        <begin position="251"/>
        <end position="274"/>
    </location>
</feature>
<keyword evidence="3 9" id="KW-1003">Cell membrane</keyword>
<keyword evidence="8 9" id="KW-0472">Membrane</keyword>
<dbReference type="EMBL" id="JXOJ01000004">
    <property type="protein sequence ID" value="KLK87695.1"/>
    <property type="molecule type" value="Genomic_DNA"/>
</dbReference>
<dbReference type="GO" id="GO:0005886">
    <property type="term" value="C:plasma membrane"/>
    <property type="evidence" value="ECO:0007669"/>
    <property type="project" value="UniProtKB-SubCell"/>
</dbReference>
<keyword evidence="5 9" id="KW-0653">Protein transport</keyword>
<keyword evidence="12" id="KW-1185">Reference proteome</keyword>
<evidence type="ECO:0000256" key="7">
    <source>
        <dbReference type="ARBA" id="ARBA00023010"/>
    </source>
</evidence>
<sequence length="284" mass="30374">MEIARYDVNKYSPRQMVALPLVLLLLAGMLLGYTTLATGLPLTPGIDFAGGTAVTVFTSDSREAVEATFAGYPLLSVGEGIGDGKYIQFGPMDDAQYQSLVTLINEKYPDAKIDQIGETFGKTLQSQAFLALIFSFIGMAVVVMIAFRNFVPAGAVVLSAFADIVITAGIMQIIGIPLSLGTTAALLMLIGYSVDSDILLTTRLLKRKGKLEEKLSGAFRTGIIMTTTTLAAIAAMWVVATAGQIQIIAEIASVLIIGLFVDMMNTWMLNAGILKEYVLRGNKK</sequence>
<dbReference type="PANTHER" id="PTHR30081:SF8">
    <property type="entry name" value="PROTEIN TRANSLOCASE SUBUNIT SECF"/>
    <property type="match status" value="1"/>
</dbReference>
<evidence type="ECO:0000256" key="2">
    <source>
        <dbReference type="ARBA" id="ARBA00022448"/>
    </source>
</evidence>
<keyword evidence="7 9" id="KW-0811">Translocation</keyword>
<dbReference type="GO" id="GO:0065002">
    <property type="term" value="P:intracellular protein transmembrane transport"/>
    <property type="evidence" value="ECO:0007669"/>
    <property type="project" value="UniProtKB-UniRule"/>
</dbReference>
<comment type="caution">
    <text evidence="9">Lacks conserved residue(s) required for the propagation of feature annotation.</text>
</comment>
<organism evidence="11 12">
    <name type="scientific">Methanoculleus sediminis</name>
    <dbReference type="NCBI Taxonomy" id="1550566"/>
    <lineage>
        <taxon>Archaea</taxon>
        <taxon>Methanobacteriati</taxon>
        <taxon>Methanobacteriota</taxon>
        <taxon>Stenosarchaea group</taxon>
        <taxon>Methanomicrobia</taxon>
        <taxon>Methanomicrobiales</taxon>
        <taxon>Methanomicrobiaceae</taxon>
        <taxon>Methanoculleus</taxon>
    </lineage>
</organism>
<evidence type="ECO:0000313" key="11">
    <source>
        <dbReference type="EMBL" id="KLK87695.1"/>
    </source>
</evidence>
<evidence type="ECO:0000256" key="4">
    <source>
        <dbReference type="ARBA" id="ARBA00022692"/>
    </source>
</evidence>
<keyword evidence="4 9" id="KW-0812">Transmembrane</keyword>
<feature type="transmembrane region" description="Helical" evidence="9">
    <location>
        <begin position="154"/>
        <end position="178"/>
    </location>
</feature>
<dbReference type="PANTHER" id="PTHR30081">
    <property type="entry name" value="PROTEIN-EXPORT MEMBRANE PROTEIN SEC"/>
    <property type="match status" value="1"/>
</dbReference>
<dbReference type="AlphaFoldDB" id="A0A0H1QXM4"/>
<evidence type="ECO:0000256" key="1">
    <source>
        <dbReference type="ARBA" id="ARBA00004651"/>
    </source>
</evidence>
<dbReference type="STRING" id="1550566.SZ63_08665"/>
<dbReference type="RefSeq" id="WP_048184318.1">
    <property type="nucleotide sequence ID" value="NZ_JXOJ01000004.1"/>
</dbReference>
<gene>
    <name evidence="9" type="primary">secF</name>
    <name evidence="11" type="ORF">SZ63_08665</name>
</gene>
<protein>
    <recommendedName>
        <fullName evidence="9">Protein-export membrane protein SecF</fullName>
    </recommendedName>
</protein>
<comment type="caution">
    <text evidence="11">The sequence shown here is derived from an EMBL/GenBank/DDBJ whole genome shotgun (WGS) entry which is preliminary data.</text>
</comment>
<feature type="transmembrane region" description="Helical" evidence="9">
    <location>
        <begin position="128"/>
        <end position="147"/>
    </location>
</feature>
<dbReference type="InterPro" id="IPR048634">
    <property type="entry name" value="SecD_SecF_C"/>
</dbReference>
<evidence type="ECO:0000256" key="8">
    <source>
        <dbReference type="ARBA" id="ARBA00023136"/>
    </source>
</evidence>
<evidence type="ECO:0000256" key="5">
    <source>
        <dbReference type="ARBA" id="ARBA00022927"/>
    </source>
</evidence>
<evidence type="ECO:0000313" key="12">
    <source>
        <dbReference type="Proteomes" id="UP000035301"/>
    </source>
</evidence>
<feature type="domain" description="Protein export membrane protein SecD/SecF C-terminal" evidence="10">
    <location>
        <begin position="101"/>
        <end position="277"/>
    </location>
</feature>
<dbReference type="GO" id="GO:0006605">
    <property type="term" value="P:protein targeting"/>
    <property type="evidence" value="ECO:0007669"/>
    <property type="project" value="UniProtKB-UniRule"/>
</dbReference>
<dbReference type="NCBIfam" id="NF006354">
    <property type="entry name" value="PRK08578.1-2"/>
    <property type="match status" value="1"/>
</dbReference>
<comment type="function">
    <text evidence="9">Involved in protein export.</text>
</comment>